<protein>
    <submittedName>
        <fullName evidence="2">Uncharacterized protein</fullName>
    </submittedName>
</protein>
<evidence type="ECO:0000313" key="2">
    <source>
        <dbReference type="EMBL" id="GLI94979.1"/>
    </source>
</evidence>
<evidence type="ECO:0000313" key="3">
    <source>
        <dbReference type="Proteomes" id="UP001144323"/>
    </source>
</evidence>
<proteinExistence type="predicted"/>
<dbReference type="EMBL" id="BSEC01000001">
    <property type="protein sequence ID" value="GLI94979.1"/>
    <property type="molecule type" value="Genomic_DNA"/>
</dbReference>
<feature type="compositionally biased region" description="Polar residues" evidence="1">
    <location>
        <begin position="59"/>
        <end position="72"/>
    </location>
</feature>
<feature type="compositionally biased region" description="Low complexity" evidence="1">
    <location>
        <begin position="1"/>
        <end position="13"/>
    </location>
</feature>
<name>A0A9W6GXT5_9HYPH</name>
<keyword evidence="3" id="KW-1185">Reference proteome</keyword>
<feature type="region of interest" description="Disordered" evidence="1">
    <location>
        <begin position="50"/>
        <end position="72"/>
    </location>
</feature>
<comment type="caution">
    <text evidence="2">The sequence shown here is derived from an EMBL/GenBank/DDBJ whole genome shotgun (WGS) entry which is preliminary data.</text>
</comment>
<gene>
    <name evidence="2" type="ORF">LMG27198_39710</name>
</gene>
<feature type="region of interest" description="Disordered" evidence="1">
    <location>
        <begin position="1"/>
        <end position="28"/>
    </location>
</feature>
<accession>A0A9W6GXT5</accession>
<organism evidence="2 3">
    <name type="scientific">Methylocystis echinoides</name>
    <dbReference type="NCBI Taxonomy" id="29468"/>
    <lineage>
        <taxon>Bacteria</taxon>
        <taxon>Pseudomonadati</taxon>
        <taxon>Pseudomonadota</taxon>
        <taxon>Alphaproteobacteria</taxon>
        <taxon>Hyphomicrobiales</taxon>
        <taxon>Methylocystaceae</taxon>
        <taxon>Methylocystis</taxon>
    </lineage>
</organism>
<sequence length="72" mass="7942">MNDTTNTTTTTHTTNKRHKRKHSKTGRRVMVGVKLTPEELDKLEALIKSHTEKTGVPATKSSVLSQLISEAA</sequence>
<feature type="compositionally biased region" description="Basic residues" evidence="1">
    <location>
        <begin position="14"/>
        <end position="27"/>
    </location>
</feature>
<dbReference type="AlphaFoldDB" id="A0A9W6GXT5"/>
<reference evidence="2" key="1">
    <citation type="journal article" date="2023" name="Int. J. Syst. Evol. Microbiol.">
        <title>Methylocystis iwaonis sp. nov., a type II methane-oxidizing bacterium from surface soil of a rice paddy field in Japan, and emended description of the genus Methylocystis (ex Whittenbury et al. 1970) Bowman et al. 1993.</title>
        <authorList>
            <person name="Kaise H."/>
            <person name="Sawadogo J.B."/>
            <person name="Alam M.S."/>
            <person name="Ueno C."/>
            <person name="Dianou D."/>
            <person name="Shinjo R."/>
            <person name="Asakawa S."/>
        </authorList>
    </citation>
    <scope>NUCLEOTIDE SEQUENCE</scope>
    <source>
        <strain evidence="2">LMG27198</strain>
    </source>
</reference>
<evidence type="ECO:0000256" key="1">
    <source>
        <dbReference type="SAM" id="MobiDB-lite"/>
    </source>
</evidence>
<dbReference type="Proteomes" id="UP001144323">
    <property type="component" value="Unassembled WGS sequence"/>
</dbReference>